<organism evidence="1">
    <name type="scientific">Leptolyngbya sp. NK1-12</name>
    <dbReference type="NCBI Taxonomy" id="2547451"/>
    <lineage>
        <taxon>Bacteria</taxon>
        <taxon>Bacillati</taxon>
        <taxon>Cyanobacteriota</taxon>
        <taxon>Cyanophyceae</taxon>
        <taxon>Leptolyngbyales</taxon>
        <taxon>Leptolyngbyaceae</taxon>
        <taxon>Leptolyngbya group</taxon>
        <taxon>Leptolyngbya</taxon>
    </lineage>
</organism>
<gene>
    <name evidence="1" type="ORF">HJG54_24190</name>
</gene>
<dbReference type="EMBL" id="CP053586">
    <property type="protein sequence ID" value="WNZ25630.1"/>
    <property type="molecule type" value="Genomic_DNA"/>
</dbReference>
<name>A0AA96WI77_9CYAN</name>
<evidence type="ECO:0000313" key="1">
    <source>
        <dbReference type="EMBL" id="WNZ25630.1"/>
    </source>
</evidence>
<sequence>MPQLDRLVSNLFRYLLQSYGSIVAEGDGLLAIESGLGRLWANVVVVFAAVLNGGGR</sequence>
<accession>A0AA96WI77</accession>
<proteinExistence type="predicted"/>
<dbReference type="AlphaFoldDB" id="A0AA96WI77"/>
<reference evidence="1" key="1">
    <citation type="submission" date="2020-05" db="EMBL/GenBank/DDBJ databases">
        <authorList>
            <person name="Zhu T."/>
            <person name="Keshari N."/>
            <person name="Lu X."/>
        </authorList>
    </citation>
    <scope>NUCLEOTIDE SEQUENCE</scope>
    <source>
        <strain evidence="1">NK1-12</strain>
    </source>
</reference>
<protein>
    <submittedName>
        <fullName evidence="1">Uncharacterized protein</fullName>
    </submittedName>
</protein>
<dbReference type="RefSeq" id="WP_316431789.1">
    <property type="nucleotide sequence ID" value="NZ_CP053586.1"/>
</dbReference>